<feature type="region of interest" description="Disordered" evidence="1">
    <location>
        <begin position="48"/>
        <end position="67"/>
    </location>
</feature>
<dbReference type="EMBL" id="JAURVH010001520">
    <property type="protein sequence ID" value="KAK5924809.1"/>
    <property type="molecule type" value="Genomic_DNA"/>
</dbReference>
<protein>
    <submittedName>
        <fullName evidence="2">Uncharacterized protein</fullName>
    </submittedName>
</protein>
<organism evidence="2 3">
    <name type="scientific">Champsocephalus gunnari</name>
    <name type="common">Mackerel icefish</name>
    <dbReference type="NCBI Taxonomy" id="52237"/>
    <lineage>
        <taxon>Eukaryota</taxon>
        <taxon>Metazoa</taxon>
        <taxon>Chordata</taxon>
        <taxon>Craniata</taxon>
        <taxon>Vertebrata</taxon>
        <taxon>Euteleostomi</taxon>
        <taxon>Actinopterygii</taxon>
        <taxon>Neopterygii</taxon>
        <taxon>Teleostei</taxon>
        <taxon>Neoteleostei</taxon>
        <taxon>Acanthomorphata</taxon>
        <taxon>Eupercaria</taxon>
        <taxon>Perciformes</taxon>
        <taxon>Notothenioidei</taxon>
        <taxon>Channichthyidae</taxon>
        <taxon>Champsocephalus</taxon>
    </lineage>
</organism>
<evidence type="ECO:0000256" key="1">
    <source>
        <dbReference type="SAM" id="MobiDB-lite"/>
    </source>
</evidence>
<evidence type="ECO:0000313" key="2">
    <source>
        <dbReference type="EMBL" id="KAK5924809.1"/>
    </source>
</evidence>
<evidence type="ECO:0000313" key="3">
    <source>
        <dbReference type="Proteomes" id="UP001331515"/>
    </source>
</evidence>
<name>A0AAN8DM45_CHAGU</name>
<feature type="region of interest" description="Disordered" evidence="1">
    <location>
        <begin position="109"/>
        <end position="129"/>
    </location>
</feature>
<keyword evidence="3" id="KW-1185">Reference proteome</keyword>
<feature type="compositionally biased region" description="Basic and acidic residues" evidence="1">
    <location>
        <begin position="53"/>
        <end position="63"/>
    </location>
</feature>
<reference evidence="2 3" key="1">
    <citation type="journal article" date="2023" name="Mol. Biol. Evol.">
        <title>Genomics of Secondarily Temperate Adaptation in the Only Non-Antarctic Icefish.</title>
        <authorList>
            <person name="Rivera-Colon A.G."/>
            <person name="Rayamajhi N."/>
            <person name="Minhas B.F."/>
            <person name="Madrigal G."/>
            <person name="Bilyk K.T."/>
            <person name="Yoon V."/>
            <person name="Hune M."/>
            <person name="Gregory S."/>
            <person name="Cheng C.H.C."/>
            <person name="Catchen J.M."/>
        </authorList>
    </citation>
    <scope>NUCLEOTIDE SEQUENCE [LARGE SCALE GENOMIC DNA]</scope>
    <source>
        <tissue evidence="2">White muscle</tissue>
    </source>
</reference>
<dbReference type="Proteomes" id="UP001331515">
    <property type="component" value="Unassembled WGS sequence"/>
</dbReference>
<feature type="compositionally biased region" description="Polar residues" evidence="1">
    <location>
        <begin position="110"/>
        <end position="122"/>
    </location>
</feature>
<gene>
    <name evidence="2" type="ORF">CgunFtcFv8_017390</name>
</gene>
<sequence length="150" mass="16125">MLFAYLQPGYLTFVLPPCALSSPVLEANLSPAADVLMSMVVGTFSRTPGAKWNPDRQQGEQRRGLSAKAGLSSITMPIETAAQTAAQSPALLGQIRPPDRAALQLDPTHYNGQTRESTSPKTPTAFPISRPRCFHTIPAETAKIPQEPTI</sequence>
<accession>A0AAN8DM45</accession>
<proteinExistence type="predicted"/>
<dbReference type="AlphaFoldDB" id="A0AAN8DM45"/>
<comment type="caution">
    <text evidence="2">The sequence shown here is derived from an EMBL/GenBank/DDBJ whole genome shotgun (WGS) entry which is preliminary data.</text>
</comment>